<sequence>MRVDVRTAKGPVLKTGKAKALRVRIPVHPPFEFNIVEKWQRGRMRSPAKGVSELKLGSRVQIPPSPPFFYKCIHSSIG</sequence>
<gene>
    <name evidence="1" type="ORF">JCM16774_1469</name>
</gene>
<dbReference type="KEGG" id="lgo:JCM16774_1469"/>
<dbReference type="EMBL" id="AP019822">
    <property type="protein sequence ID" value="BBM36527.1"/>
    <property type="molecule type" value="Genomic_DNA"/>
</dbReference>
<organism evidence="1 2">
    <name type="scientific">Pseudoleptotrichia goodfellowii</name>
    <dbReference type="NCBI Taxonomy" id="157692"/>
    <lineage>
        <taxon>Bacteria</taxon>
        <taxon>Fusobacteriati</taxon>
        <taxon>Fusobacteriota</taxon>
        <taxon>Fusobacteriia</taxon>
        <taxon>Fusobacteriales</taxon>
        <taxon>Leptotrichiaceae</taxon>
        <taxon>Pseudoleptotrichia</taxon>
    </lineage>
</organism>
<proteinExistence type="predicted"/>
<reference evidence="1 2" key="1">
    <citation type="submission" date="2019-07" db="EMBL/GenBank/DDBJ databases">
        <title>Complete Genome Sequence of Leptotrichia goodfellowii Strain JCM 16774.</title>
        <authorList>
            <person name="Watanabe S."/>
            <person name="Cui L."/>
        </authorList>
    </citation>
    <scope>NUCLEOTIDE SEQUENCE [LARGE SCALE GENOMIC DNA]</scope>
    <source>
        <strain evidence="1 2">JCM16774</strain>
    </source>
</reference>
<accession>A0A510JBG0</accession>
<dbReference type="AlphaFoldDB" id="A0A510JBG0"/>
<protein>
    <submittedName>
        <fullName evidence="1">Uncharacterized protein</fullName>
    </submittedName>
</protein>
<name>A0A510JBG0_9FUSO</name>
<evidence type="ECO:0000313" key="2">
    <source>
        <dbReference type="Proteomes" id="UP000321606"/>
    </source>
</evidence>
<dbReference type="Proteomes" id="UP000321606">
    <property type="component" value="Chromosome"/>
</dbReference>
<evidence type="ECO:0000313" key="1">
    <source>
        <dbReference type="EMBL" id="BBM36527.1"/>
    </source>
</evidence>